<dbReference type="SUPFAM" id="SSF47781">
    <property type="entry name" value="RuvA domain 2-like"/>
    <property type="match status" value="1"/>
</dbReference>
<name>A0A2M7ANA4_UNCKA</name>
<protein>
    <recommendedName>
        <fullName evidence="3">Helix-hairpin-helix DNA-binding motif class 1 domain-containing protein</fullName>
    </recommendedName>
</protein>
<evidence type="ECO:0000313" key="5">
    <source>
        <dbReference type="Proteomes" id="UP000229916"/>
    </source>
</evidence>
<dbReference type="AlphaFoldDB" id="A0A2M7ANA4"/>
<dbReference type="EMBL" id="PEWD01000049">
    <property type="protein sequence ID" value="PIU68863.1"/>
    <property type="molecule type" value="Genomic_DNA"/>
</dbReference>
<evidence type="ECO:0000313" key="4">
    <source>
        <dbReference type="EMBL" id="PIU68863.1"/>
    </source>
</evidence>
<feature type="domain" description="Helix-hairpin-helix DNA-binding motif class 1" evidence="3">
    <location>
        <begin position="173"/>
        <end position="192"/>
    </location>
</feature>
<evidence type="ECO:0000256" key="2">
    <source>
        <dbReference type="SAM" id="Phobius"/>
    </source>
</evidence>
<dbReference type="InterPro" id="IPR010994">
    <property type="entry name" value="RuvA_2-like"/>
</dbReference>
<dbReference type="Pfam" id="PF12836">
    <property type="entry name" value="HHH_3"/>
    <property type="match status" value="1"/>
</dbReference>
<dbReference type="GO" id="GO:0015628">
    <property type="term" value="P:protein secretion by the type II secretion system"/>
    <property type="evidence" value="ECO:0007669"/>
    <property type="project" value="TreeGrafter"/>
</dbReference>
<evidence type="ECO:0000259" key="3">
    <source>
        <dbReference type="SMART" id="SM00278"/>
    </source>
</evidence>
<comment type="caution">
    <text evidence="4">The sequence shown here is derived from an EMBL/GenBank/DDBJ whole genome shotgun (WGS) entry which is preliminary data.</text>
</comment>
<dbReference type="GO" id="GO:0006281">
    <property type="term" value="P:DNA repair"/>
    <property type="evidence" value="ECO:0007669"/>
    <property type="project" value="InterPro"/>
</dbReference>
<dbReference type="GO" id="GO:0003677">
    <property type="term" value="F:DNA binding"/>
    <property type="evidence" value="ECO:0007669"/>
    <property type="project" value="InterPro"/>
</dbReference>
<dbReference type="InterPro" id="IPR003583">
    <property type="entry name" value="Hlx-hairpin-Hlx_DNA-bd_motif"/>
</dbReference>
<evidence type="ECO:0000256" key="1">
    <source>
        <dbReference type="SAM" id="MobiDB-lite"/>
    </source>
</evidence>
<gene>
    <name evidence="4" type="ORF">COS81_02380</name>
</gene>
<accession>A0A2M7ANA4</accession>
<organism evidence="4 5">
    <name type="scientific">candidate division WWE3 bacterium CG06_land_8_20_14_3_00_42_16</name>
    <dbReference type="NCBI Taxonomy" id="1975083"/>
    <lineage>
        <taxon>Bacteria</taxon>
        <taxon>Katanobacteria</taxon>
    </lineage>
</organism>
<keyword evidence="2" id="KW-0472">Membrane</keyword>
<dbReference type="InterPro" id="IPR051675">
    <property type="entry name" value="Endo/Exo/Phosphatase_dom_1"/>
</dbReference>
<keyword evidence="2" id="KW-0812">Transmembrane</keyword>
<dbReference type="GO" id="GO:0015627">
    <property type="term" value="C:type II protein secretion system complex"/>
    <property type="evidence" value="ECO:0007669"/>
    <property type="project" value="TreeGrafter"/>
</dbReference>
<keyword evidence="2" id="KW-1133">Transmembrane helix</keyword>
<dbReference type="Gene3D" id="1.10.150.320">
    <property type="entry name" value="Photosystem II 12 kDa extrinsic protein"/>
    <property type="match status" value="1"/>
</dbReference>
<dbReference type="PANTHER" id="PTHR21180">
    <property type="entry name" value="ENDONUCLEASE/EXONUCLEASE/PHOSPHATASE FAMILY DOMAIN-CONTAINING PROTEIN 1"/>
    <property type="match status" value="1"/>
</dbReference>
<dbReference type="InterPro" id="IPR019554">
    <property type="entry name" value="Soluble_ligand-bd"/>
</dbReference>
<dbReference type="SMART" id="SM00278">
    <property type="entry name" value="HhH1"/>
    <property type="match status" value="1"/>
</dbReference>
<dbReference type="PANTHER" id="PTHR21180:SF32">
    <property type="entry name" value="ENDONUCLEASE_EXONUCLEASE_PHOSPHATASE FAMILY DOMAIN-CONTAINING PROTEIN 1"/>
    <property type="match status" value="1"/>
</dbReference>
<proteinExistence type="predicted"/>
<feature type="region of interest" description="Disordered" evidence="1">
    <location>
        <begin position="143"/>
        <end position="163"/>
    </location>
</feature>
<dbReference type="Pfam" id="PF10531">
    <property type="entry name" value="SLBB"/>
    <property type="match status" value="1"/>
</dbReference>
<feature type="transmembrane region" description="Helical" evidence="2">
    <location>
        <begin position="30"/>
        <end position="48"/>
    </location>
</feature>
<reference evidence="5" key="1">
    <citation type="submission" date="2017-09" db="EMBL/GenBank/DDBJ databases">
        <title>Depth-based differentiation of microbial function through sediment-hosted aquifers and enrichment of novel symbionts in the deep terrestrial subsurface.</title>
        <authorList>
            <person name="Probst A.J."/>
            <person name="Ladd B."/>
            <person name="Jarett J.K."/>
            <person name="Geller-Mcgrath D.E."/>
            <person name="Sieber C.M.K."/>
            <person name="Emerson J.B."/>
            <person name="Anantharaman K."/>
            <person name="Thomas B.C."/>
            <person name="Malmstrom R."/>
            <person name="Stieglmeier M."/>
            <person name="Klingl A."/>
            <person name="Woyke T."/>
            <person name="Ryan C.M."/>
            <person name="Banfield J.F."/>
        </authorList>
    </citation>
    <scope>NUCLEOTIDE SEQUENCE [LARGE SCALE GENOMIC DNA]</scope>
</reference>
<sequence>MSGKDGFNFSLLIARIANVKDYLSQRQKPIGLVLLGLIIISGGIWGALNYKKNPEIKIVEKTDQHQETVSQDENQTSNKIIVDVSGAVKNPDVYSLDENSRIQDALDQAGGLSEEADLDLISKNINFAEKIFDGQKIYFTKKSADNSQNPNQESFSQTETAPSKISLNKASYEQLDSLPGIGEKRAKAIIDNRPYQALEDLITRKIIPSSVFEKIKEQIIL</sequence>
<dbReference type="Gene3D" id="3.10.560.10">
    <property type="entry name" value="Outer membrane lipoprotein wza domain like"/>
    <property type="match status" value="1"/>
</dbReference>
<dbReference type="Proteomes" id="UP000229916">
    <property type="component" value="Unassembled WGS sequence"/>
</dbReference>
<feature type="compositionally biased region" description="Polar residues" evidence="1">
    <location>
        <begin position="145"/>
        <end position="163"/>
    </location>
</feature>